<keyword evidence="9" id="KW-0862">Zinc</keyword>
<dbReference type="SUPFAM" id="SSF52025">
    <property type="entry name" value="PA domain"/>
    <property type="match status" value="1"/>
</dbReference>
<keyword evidence="10 14" id="KW-1133">Transmembrane helix</keyword>
<dbReference type="GO" id="GO:0016567">
    <property type="term" value="P:protein ubiquitination"/>
    <property type="evidence" value="ECO:0007669"/>
    <property type="project" value="TreeGrafter"/>
</dbReference>
<evidence type="ECO:0000313" key="17">
    <source>
        <dbReference type="Proteomes" id="UP000076632"/>
    </source>
</evidence>
<dbReference type="GO" id="GO:0061630">
    <property type="term" value="F:ubiquitin protein ligase activity"/>
    <property type="evidence" value="ECO:0007669"/>
    <property type="project" value="UniProtKB-EC"/>
</dbReference>
<evidence type="ECO:0000256" key="2">
    <source>
        <dbReference type="ARBA" id="ARBA00004141"/>
    </source>
</evidence>
<keyword evidence="7 12" id="KW-0863">Zinc-finger</keyword>
<organism evidence="16 17">
    <name type="scientific">Xylona heveae (strain CBS 132557 / TC161)</name>
    <dbReference type="NCBI Taxonomy" id="1328760"/>
    <lineage>
        <taxon>Eukaryota</taxon>
        <taxon>Fungi</taxon>
        <taxon>Dikarya</taxon>
        <taxon>Ascomycota</taxon>
        <taxon>Pezizomycotina</taxon>
        <taxon>Xylonomycetes</taxon>
        <taxon>Xylonales</taxon>
        <taxon>Xylonaceae</taxon>
        <taxon>Xylona</taxon>
    </lineage>
</organism>
<dbReference type="RefSeq" id="XP_018184787.1">
    <property type="nucleotide sequence ID" value="XM_018334537.1"/>
</dbReference>
<comment type="subcellular location">
    <subcellularLocation>
        <location evidence="2">Membrane</location>
        <topology evidence="2">Multi-pass membrane protein</topology>
    </subcellularLocation>
</comment>
<dbReference type="Gene3D" id="3.30.40.10">
    <property type="entry name" value="Zinc/RING finger domain, C3HC4 (zinc finger)"/>
    <property type="match status" value="1"/>
</dbReference>
<sequence>MRLPRLILLLLCFVALSVVFTSFSLLSAHPRRQSSNSATDSRAARGIRALFSFNTPLFPPSAIISLTDDNSTFFLARPAAFGPLLPSKGLSGPLWVGSGFGDDSLRRGGIIAGSEGELGCSDVPGWGELDKAGAGGTSGSKGSLKKVSTSKKQAEKGERKNEKAKRSVEGNIEKGQDSAVTSGPHEDDGTDDYLHHPLPGSDISNSERHGHDLSNSAPNKGAKSPAHADIQSLQESAEIAGKVVLLSRGGCGFLEKVKWVQRRGGIALIVGDDTRGGGLVTMYARGDTSNVSIPALFTSHTTAHLLSSLIPPGFADEKAVKSATVKAKADLKSNPTTDKAMRQKAGPTSDHSPQTPADTKKKASSSKKITRRAALKSSNPTKDPNAAENNERPGWIRSFFLMFGIGSSKQSRSSGEDSRRPPSSGHLHWVPSEALDEINEESSGSKKAGSAKGKSDKGSTKAPGDVYSKPASGDGFVIGVQDWRDPDLIESSSGSEHQSTSSQSKPKSNAPGSSNGGTDASRSGKGYKGQQEERLKGGSITPGSGEYAEPGQEVGNNAPSRKPMDISNENNAEAEAEVEDEGDGSLFRWISRLSWADEYEEDEDTSNEKPKGEGASNIHIDTDGLKGSPSTKAAKLDGSGNADESGDHEGLWVTLSPASMSTSPLFDTLLVLVVSPLVTLTVVYTLLLLRSQIRRRRWRAPKAVVERLPVRTYHTVPSISSSSGSSSSSSSSSLSIGPPANPSAASPLLQGGPRPDSRPHPRTPAAHSAQGSASGHGPSSSVAGQEHEKENSGLAKWRKKYTGRQVECVVCLEEYIDGVSRVMSLPCGHEFHAECITPWLTTRRRTCPICKGDVVRSMAQGSSSPIRTPYQDVQTRAAETRNDSPSSALPITEDVEDEADPERADESAAQTTNERQSHVANFWRAFPSLRAWTSSDERSVTEEESDRDR</sequence>
<evidence type="ECO:0000259" key="15">
    <source>
        <dbReference type="PROSITE" id="PS50089"/>
    </source>
</evidence>
<feature type="region of interest" description="Disordered" evidence="13">
    <location>
        <begin position="131"/>
        <end position="229"/>
    </location>
</feature>
<evidence type="ECO:0000256" key="3">
    <source>
        <dbReference type="ARBA" id="ARBA00012483"/>
    </source>
</evidence>
<evidence type="ECO:0000256" key="11">
    <source>
        <dbReference type="ARBA" id="ARBA00023136"/>
    </source>
</evidence>
<dbReference type="SMART" id="SM00184">
    <property type="entry name" value="RING"/>
    <property type="match status" value="1"/>
</dbReference>
<evidence type="ECO:0000256" key="4">
    <source>
        <dbReference type="ARBA" id="ARBA00022679"/>
    </source>
</evidence>
<evidence type="ECO:0000256" key="7">
    <source>
        <dbReference type="ARBA" id="ARBA00022771"/>
    </source>
</evidence>
<feature type="region of interest" description="Disordered" evidence="13">
    <location>
        <begin position="599"/>
        <end position="647"/>
    </location>
</feature>
<dbReference type="EC" id="2.3.2.27" evidence="3"/>
<protein>
    <recommendedName>
        <fullName evidence="3">RING-type E3 ubiquitin transferase</fullName>
        <ecNumber evidence="3">2.3.2.27</ecNumber>
    </recommendedName>
</protein>
<accession>A0A164ZL51</accession>
<reference evidence="16 17" key="1">
    <citation type="journal article" date="2016" name="Fungal Biol.">
        <title>The genome of Xylona heveae provides a window into fungal endophytism.</title>
        <authorList>
            <person name="Gazis R."/>
            <person name="Kuo A."/>
            <person name="Riley R."/>
            <person name="LaButti K."/>
            <person name="Lipzen A."/>
            <person name="Lin J."/>
            <person name="Amirebrahimi M."/>
            <person name="Hesse C.N."/>
            <person name="Spatafora J.W."/>
            <person name="Henrissat B."/>
            <person name="Hainaut M."/>
            <person name="Grigoriev I.V."/>
            <person name="Hibbett D.S."/>
        </authorList>
    </citation>
    <scope>NUCLEOTIDE SEQUENCE [LARGE SCALE GENOMIC DNA]</scope>
    <source>
        <strain evidence="16 17">TC161</strain>
    </source>
</reference>
<feature type="region of interest" description="Disordered" evidence="13">
    <location>
        <begin position="407"/>
        <end position="583"/>
    </location>
</feature>
<keyword evidence="17" id="KW-1185">Reference proteome</keyword>
<dbReference type="InParanoid" id="A0A164ZL51"/>
<dbReference type="GO" id="GO:0006511">
    <property type="term" value="P:ubiquitin-dependent protein catabolic process"/>
    <property type="evidence" value="ECO:0007669"/>
    <property type="project" value="TreeGrafter"/>
</dbReference>
<dbReference type="InterPro" id="IPR001841">
    <property type="entry name" value="Znf_RING"/>
</dbReference>
<keyword evidence="4" id="KW-0808">Transferase</keyword>
<dbReference type="Pfam" id="PF13639">
    <property type="entry name" value="zf-RING_2"/>
    <property type="match status" value="1"/>
</dbReference>
<name>A0A164ZL51_XYLHT</name>
<evidence type="ECO:0000313" key="16">
    <source>
        <dbReference type="EMBL" id="KZF19232.1"/>
    </source>
</evidence>
<keyword evidence="5 14" id="KW-0812">Transmembrane</keyword>
<evidence type="ECO:0000256" key="1">
    <source>
        <dbReference type="ARBA" id="ARBA00000900"/>
    </source>
</evidence>
<feature type="domain" description="RING-type" evidence="15">
    <location>
        <begin position="808"/>
        <end position="851"/>
    </location>
</feature>
<evidence type="ECO:0000256" key="5">
    <source>
        <dbReference type="ARBA" id="ARBA00022692"/>
    </source>
</evidence>
<gene>
    <name evidence="16" type="ORF">L228DRAFT_263989</name>
</gene>
<dbReference type="InterPro" id="IPR046450">
    <property type="entry name" value="PA_dom_sf"/>
</dbReference>
<feature type="region of interest" description="Disordered" evidence="13">
    <location>
        <begin position="859"/>
        <end position="919"/>
    </location>
</feature>
<dbReference type="SUPFAM" id="SSF57850">
    <property type="entry name" value="RING/U-box"/>
    <property type="match status" value="1"/>
</dbReference>
<dbReference type="CDD" id="cd04813">
    <property type="entry name" value="PA_1"/>
    <property type="match status" value="1"/>
</dbReference>
<dbReference type="GO" id="GO:0016020">
    <property type="term" value="C:membrane"/>
    <property type="evidence" value="ECO:0007669"/>
    <property type="project" value="UniProtKB-SubCell"/>
</dbReference>
<feature type="region of interest" description="Disordered" evidence="13">
    <location>
        <begin position="716"/>
        <end position="796"/>
    </location>
</feature>
<feature type="region of interest" description="Disordered" evidence="13">
    <location>
        <begin position="326"/>
        <end position="391"/>
    </location>
</feature>
<dbReference type="GO" id="GO:0008270">
    <property type="term" value="F:zinc ion binding"/>
    <property type="evidence" value="ECO:0007669"/>
    <property type="project" value="UniProtKB-KW"/>
</dbReference>
<dbReference type="FunFam" id="3.30.40.10:FF:000364">
    <property type="entry name" value="Protease-associated PA domain protein"/>
    <property type="match status" value="1"/>
</dbReference>
<keyword evidence="11 14" id="KW-0472">Membrane</keyword>
<feature type="compositionally biased region" description="Low complexity" evidence="13">
    <location>
        <begin position="490"/>
        <end position="504"/>
    </location>
</feature>
<comment type="catalytic activity">
    <reaction evidence="1">
        <text>S-ubiquitinyl-[E2 ubiquitin-conjugating enzyme]-L-cysteine + [acceptor protein]-L-lysine = [E2 ubiquitin-conjugating enzyme]-L-cysteine + N(6)-ubiquitinyl-[acceptor protein]-L-lysine.</text>
        <dbReference type="EC" id="2.3.2.27"/>
    </reaction>
</comment>
<proteinExistence type="predicted"/>
<feature type="compositionally biased region" description="Low complexity" evidence="13">
    <location>
        <begin position="718"/>
        <end position="747"/>
    </location>
</feature>
<keyword evidence="8" id="KW-0833">Ubl conjugation pathway</keyword>
<feature type="compositionally biased region" description="Basic and acidic residues" evidence="13">
    <location>
        <begin position="184"/>
        <end position="195"/>
    </location>
</feature>
<dbReference type="AlphaFoldDB" id="A0A164ZL51"/>
<dbReference type="Pfam" id="PF02225">
    <property type="entry name" value="PA"/>
    <property type="match status" value="1"/>
</dbReference>
<evidence type="ECO:0000256" key="8">
    <source>
        <dbReference type="ARBA" id="ARBA00022786"/>
    </source>
</evidence>
<dbReference type="PROSITE" id="PS50089">
    <property type="entry name" value="ZF_RING_2"/>
    <property type="match status" value="1"/>
</dbReference>
<feature type="transmembrane region" description="Helical" evidence="14">
    <location>
        <begin position="669"/>
        <end position="689"/>
    </location>
</feature>
<evidence type="ECO:0000256" key="9">
    <source>
        <dbReference type="ARBA" id="ARBA00022833"/>
    </source>
</evidence>
<dbReference type="InterPro" id="IPR013083">
    <property type="entry name" value="Znf_RING/FYVE/PHD"/>
</dbReference>
<dbReference type="EMBL" id="KV407467">
    <property type="protein sequence ID" value="KZF19232.1"/>
    <property type="molecule type" value="Genomic_DNA"/>
</dbReference>
<dbReference type="OrthoDB" id="5357315at2759"/>
<keyword evidence="6" id="KW-0479">Metal-binding</keyword>
<dbReference type="Gene3D" id="3.50.30.30">
    <property type="match status" value="1"/>
</dbReference>
<feature type="compositionally biased region" description="Polar residues" evidence="13">
    <location>
        <begin position="505"/>
        <end position="521"/>
    </location>
</feature>
<feature type="compositionally biased region" description="Basic residues" evidence="13">
    <location>
        <begin position="362"/>
        <end position="374"/>
    </location>
</feature>
<dbReference type="PANTHER" id="PTHR45977">
    <property type="entry name" value="TARGET OF ERK KINASE MPK-1"/>
    <property type="match status" value="1"/>
</dbReference>
<dbReference type="InterPro" id="IPR003137">
    <property type="entry name" value="PA_domain"/>
</dbReference>
<feature type="compositionally biased region" description="Low complexity" evidence="13">
    <location>
        <begin position="140"/>
        <end position="151"/>
    </location>
</feature>
<feature type="compositionally biased region" description="Low complexity" evidence="13">
    <location>
        <begin position="764"/>
        <end position="784"/>
    </location>
</feature>
<dbReference type="CDD" id="cd16454">
    <property type="entry name" value="RING-H2_PA-TM-RING"/>
    <property type="match status" value="1"/>
</dbReference>
<dbReference type="STRING" id="1328760.A0A164ZL51"/>
<evidence type="ECO:0000256" key="12">
    <source>
        <dbReference type="PROSITE-ProRule" id="PRU00175"/>
    </source>
</evidence>
<dbReference type="Proteomes" id="UP000076632">
    <property type="component" value="Unassembled WGS sequence"/>
</dbReference>
<dbReference type="PANTHER" id="PTHR45977:SF4">
    <property type="entry name" value="RING-TYPE DOMAIN-CONTAINING PROTEIN"/>
    <property type="match status" value="1"/>
</dbReference>
<feature type="compositionally biased region" description="Acidic residues" evidence="13">
    <location>
        <begin position="572"/>
        <end position="583"/>
    </location>
</feature>
<evidence type="ECO:0000256" key="13">
    <source>
        <dbReference type="SAM" id="MobiDB-lite"/>
    </source>
</evidence>
<evidence type="ECO:0000256" key="6">
    <source>
        <dbReference type="ARBA" id="ARBA00022723"/>
    </source>
</evidence>
<dbReference type="OMA" id="SGNIDWV"/>
<dbReference type="GeneID" id="28899674"/>
<evidence type="ECO:0000256" key="14">
    <source>
        <dbReference type="SAM" id="Phobius"/>
    </source>
</evidence>
<feature type="compositionally biased region" description="Basic and acidic residues" evidence="13">
    <location>
        <begin position="152"/>
        <end position="176"/>
    </location>
</feature>
<feature type="compositionally biased region" description="Polar residues" evidence="13">
    <location>
        <begin position="859"/>
        <end position="874"/>
    </location>
</feature>
<evidence type="ECO:0000256" key="10">
    <source>
        <dbReference type="ARBA" id="ARBA00022989"/>
    </source>
</evidence>